<gene>
    <name evidence="1" type="ORF">L2E82_12008</name>
</gene>
<reference evidence="1 2" key="2">
    <citation type="journal article" date="2022" name="Mol. Ecol. Resour.">
        <title>The genomes of chicory, endive, great burdock and yacon provide insights into Asteraceae paleo-polyploidization history and plant inulin production.</title>
        <authorList>
            <person name="Fan W."/>
            <person name="Wang S."/>
            <person name="Wang H."/>
            <person name="Wang A."/>
            <person name="Jiang F."/>
            <person name="Liu H."/>
            <person name="Zhao H."/>
            <person name="Xu D."/>
            <person name="Zhang Y."/>
        </authorList>
    </citation>
    <scope>NUCLEOTIDE SEQUENCE [LARGE SCALE GENOMIC DNA]</scope>
    <source>
        <strain evidence="2">cv. Punajuju</strain>
        <tissue evidence="1">Leaves</tissue>
    </source>
</reference>
<organism evidence="1 2">
    <name type="scientific">Cichorium intybus</name>
    <name type="common">Chicory</name>
    <dbReference type="NCBI Taxonomy" id="13427"/>
    <lineage>
        <taxon>Eukaryota</taxon>
        <taxon>Viridiplantae</taxon>
        <taxon>Streptophyta</taxon>
        <taxon>Embryophyta</taxon>
        <taxon>Tracheophyta</taxon>
        <taxon>Spermatophyta</taxon>
        <taxon>Magnoliopsida</taxon>
        <taxon>eudicotyledons</taxon>
        <taxon>Gunneridae</taxon>
        <taxon>Pentapetalae</taxon>
        <taxon>asterids</taxon>
        <taxon>campanulids</taxon>
        <taxon>Asterales</taxon>
        <taxon>Asteraceae</taxon>
        <taxon>Cichorioideae</taxon>
        <taxon>Cichorieae</taxon>
        <taxon>Cichoriinae</taxon>
        <taxon>Cichorium</taxon>
    </lineage>
</organism>
<evidence type="ECO:0000313" key="1">
    <source>
        <dbReference type="EMBL" id="KAI3781979.1"/>
    </source>
</evidence>
<accession>A0ACB9GEN3</accession>
<keyword evidence="2" id="KW-1185">Reference proteome</keyword>
<name>A0ACB9GEN3_CICIN</name>
<dbReference type="EMBL" id="CM042010">
    <property type="protein sequence ID" value="KAI3781979.1"/>
    <property type="molecule type" value="Genomic_DNA"/>
</dbReference>
<sequence>MDDGRKFSLKDKIKQSLCFSCCFTGNRVETLRSDQSTSSTGDNNKRPVYLIGASSQWIKSRAAVDLPEIKDKCRNIFGRIGCSNARQNHRRRRSSTDFRYDPLSYALNFEEDSFGNLEDDAPLKDFSSRLPSSPRQSSTAPSLTTADHQATLHMAAVS</sequence>
<evidence type="ECO:0000313" key="2">
    <source>
        <dbReference type="Proteomes" id="UP001055811"/>
    </source>
</evidence>
<comment type="caution">
    <text evidence="1">The sequence shown here is derived from an EMBL/GenBank/DDBJ whole genome shotgun (WGS) entry which is preliminary data.</text>
</comment>
<reference evidence="2" key="1">
    <citation type="journal article" date="2022" name="Mol. Ecol. Resour.">
        <title>The genomes of chicory, endive, great burdock and yacon provide insights into Asteraceae palaeo-polyploidization history and plant inulin production.</title>
        <authorList>
            <person name="Fan W."/>
            <person name="Wang S."/>
            <person name="Wang H."/>
            <person name="Wang A."/>
            <person name="Jiang F."/>
            <person name="Liu H."/>
            <person name="Zhao H."/>
            <person name="Xu D."/>
            <person name="Zhang Y."/>
        </authorList>
    </citation>
    <scope>NUCLEOTIDE SEQUENCE [LARGE SCALE GENOMIC DNA]</scope>
    <source>
        <strain evidence="2">cv. Punajuju</strain>
    </source>
</reference>
<protein>
    <submittedName>
        <fullName evidence="1">Uncharacterized protein</fullName>
    </submittedName>
</protein>
<dbReference type="Proteomes" id="UP001055811">
    <property type="component" value="Linkage Group LG02"/>
</dbReference>
<proteinExistence type="predicted"/>